<dbReference type="EMBL" id="JBHPBY010000104">
    <property type="protein sequence ID" value="MFC1850514.1"/>
    <property type="molecule type" value="Genomic_DNA"/>
</dbReference>
<sequence>MRYHHIGIPTQTPKDGEVFLKDHDVHCTDHESNPYGIQWMRYGDKCNLPKLVKEVTHVAFEVDDLEEAIRGKEVIIEPNSPSEGVTVAFIVENGAPIEFLEFAHKQKES</sequence>
<reference evidence="1 2" key="1">
    <citation type="submission" date="2024-09" db="EMBL/GenBank/DDBJ databases">
        <title>Laminarin stimulates single cell rates of sulfate reduction while oxygen inhibits transcriptomic activity in coastal marine sediment.</title>
        <authorList>
            <person name="Lindsay M."/>
            <person name="Orcutt B."/>
            <person name="Emerson D."/>
            <person name="Stepanauskas R."/>
            <person name="D'Angelo T."/>
        </authorList>
    </citation>
    <scope>NUCLEOTIDE SEQUENCE [LARGE SCALE GENOMIC DNA]</scope>
    <source>
        <strain evidence="1">SAG AM-311-K15</strain>
    </source>
</reference>
<organism evidence="1 2">
    <name type="scientific">candidate division CSSED10-310 bacterium</name>
    <dbReference type="NCBI Taxonomy" id="2855610"/>
    <lineage>
        <taxon>Bacteria</taxon>
        <taxon>Bacteria division CSSED10-310</taxon>
    </lineage>
</organism>
<accession>A0ABV6YWH3</accession>
<protein>
    <submittedName>
        <fullName evidence="1">VOC family protein</fullName>
    </submittedName>
</protein>
<evidence type="ECO:0000313" key="1">
    <source>
        <dbReference type="EMBL" id="MFC1850514.1"/>
    </source>
</evidence>
<name>A0ABV6YWH3_UNCC1</name>
<dbReference type="Proteomes" id="UP001594351">
    <property type="component" value="Unassembled WGS sequence"/>
</dbReference>
<gene>
    <name evidence="1" type="ORF">ACFL27_10015</name>
</gene>
<comment type="caution">
    <text evidence="1">The sequence shown here is derived from an EMBL/GenBank/DDBJ whole genome shotgun (WGS) entry which is preliminary data.</text>
</comment>
<proteinExistence type="predicted"/>
<evidence type="ECO:0000313" key="2">
    <source>
        <dbReference type="Proteomes" id="UP001594351"/>
    </source>
</evidence>
<keyword evidence="2" id="KW-1185">Reference proteome</keyword>